<evidence type="ECO:0000313" key="3">
    <source>
        <dbReference type="Proteomes" id="UP000008177"/>
    </source>
</evidence>
<gene>
    <name evidence="2" type="ORF">BofuT4_uP045380.1</name>
</gene>
<organism evidence="2 3">
    <name type="scientific">Botryotinia fuckeliana (strain T4)</name>
    <name type="common">Noble rot fungus</name>
    <name type="synonym">Botrytis cinerea</name>
    <dbReference type="NCBI Taxonomy" id="999810"/>
    <lineage>
        <taxon>Eukaryota</taxon>
        <taxon>Fungi</taxon>
        <taxon>Dikarya</taxon>
        <taxon>Ascomycota</taxon>
        <taxon>Pezizomycotina</taxon>
        <taxon>Leotiomycetes</taxon>
        <taxon>Helotiales</taxon>
        <taxon>Sclerotiniaceae</taxon>
        <taxon>Botrytis</taxon>
    </lineage>
</organism>
<sequence length="84" mass="9454">MTETFGLVGLRPSCWSWARALGNQYADPNEPTSSASPSDIPGYHVRQGGKYLTKEVHDPSRDRSEAPSHAWKTALMIPWKNQKR</sequence>
<proteinExistence type="predicted"/>
<dbReference type="HOGENOM" id="CLU_2527171_0_0_1"/>
<evidence type="ECO:0000256" key="1">
    <source>
        <dbReference type="SAM" id="MobiDB-lite"/>
    </source>
</evidence>
<name>G2XYI3_BOTF4</name>
<protein>
    <submittedName>
        <fullName evidence="2">Uncharacterized protein</fullName>
    </submittedName>
</protein>
<feature type="region of interest" description="Disordered" evidence="1">
    <location>
        <begin position="25"/>
        <end position="49"/>
    </location>
</feature>
<accession>G2XYI3</accession>
<dbReference type="Proteomes" id="UP000008177">
    <property type="component" value="Unplaced contigs"/>
</dbReference>
<evidence type="ECO:0000313" key="2">
    <source>
        <dbReference type="EMBL" id="CCD45520.1"/>
    </source>
</evidence>
<dbReference type="EMBL" id="FQ790278">
    <property type="protein sequence ID" value="CCD45520.1"/>
    <property type="molecule type" value="Genomic_DNA"/>
</dbReference>
<reference evidence="3" key="1">
    <citation type="journal article" date="2011" name="PLoS Genet.">
        <title>Genomic analysis of the necrotrophic fungal pathogens Sclerotinia sclerotiorum and Botrytis cinerea.</title>
        <authorList>
            <person name="Amselem J."/>
            <person name="Cuomo C.A."/>
            <person name="van Kan J.A."/>
            <person name="Viaud M."/>
            <person name="Benito E.P."/>
            <person name="Couloux A."/>
            <person name="Coutinho P.M."/>
            <person name="de Vries R.P."/>
            <person name="Dyer P.S."/>
            <person name="Fillinger S."/>
            <person name="Fournier E."/>
            <person name="Gout L."/>
            <person name="Hahn M."/>
            <person name="Kohn L."/>
            <person name="Lapalu N."/>
            <person name="Plummer K.M."/>
            <person name="Pradier J.M."/>
            <person name="Quevillon E."/>
            <person name="Sharon A."/>
            <person name="Simon A."/>
            <person name="ten Have A."/>
            <person name="Tudzynski B."/>
            <person name="Tudzynski P."/>
            <person name="Wincker P."/>
            <person name="Andrew M."/>
            <person name="Anthouard V."/>
            <person name="Beever R.E."/>
            <person name="Beffa R."/>
            <person name="Benoit I."/>
            <person name="Bouzid O."/>
            <person name="Brault B."/>
            <person name="Chen Z."/>
            <person name="Choquer M."/>
            <person name="Collemare J."/>
            <person name="Cotton P."/>
            <person name="Danchin E.G."/>
            <person name="Da Silva C."/>
            <person name="Gautier A."/>
            <person name="Giraud C."/>
            <person name="Giraud T."/>
            <person name="Gonzalez C."/>
            <person name="Grossetete S."/>
            <person name="Guldener U."/>
            <person name="Henrissat B."/>
            <person name="Howlett B.J."/>
            <person name="Kodira C."/>
            <person name="Kretschmer M."/>
            <person name="Lappartient A."/>
            <person name="Leroch M."/>
            <person name="Levis C."/>
            <person name="Mauceli E."/>
            <person name="Neuveglise C."/>
            <person name="Oeser B."/>
            <person name="Pearson M."/>
            <person name="Poulain J."/>
            <person name="Poussereau N."/>
            <person name="Quesneville H."/>
            <person name="Rascle C."/>
            <person name="Schumacher J."/>
            <person name="Segurens B."/>
            <person name="Sexton A."/>
            <person name="Silva E."/>
            <person name="Sirven C."/>
            <person name="Soanes D.M."/>
            <person name="Talbot N.J."/>
            <person name="Templeton M."/>
            <person name="Yandava C."/>
            <person name="Yarden O."/>
            <person name="Zeng Q."/>
            <person name="Rollins J.A."/>
            <person name="Lebrun M.H."/>
            <person name="Dickman M."/>
        </authorList>
    </citation>
    <scope>NUCLEOTIDE SEQUENCE [LARGE SCALE GENOMIC DNA]</scope>
    <source>
        <strain evidence="3">T4</strain>
    </source>
</reference>
<dbReference type="InParanoid" id="G2XYI3"/>
<dbReference type="AlphaFoldDB" id="G2XYI3"/>